<proteinExistence type="predicted"/>
<dbReference type="SUPFAM" id="SSF56112">
    <property type="entry name" value="Protein kinase-like (PK-like)"/>
    <property type="match status" value="1"/>
</dbReference>
<evidence type="ECO:0000313" key="1">
    <source>
        <dbReference type="EMBL" id="GAA1990551.1"/>
    </source>
</evidence>
<dbReference type="InterPro" id="IPR011009">
    <property type="entry name" value="Kinase-like_dom_sf"/>
</dbReference>
<reference evidence="2" key="1">
    <citation type="journal article" date="2019" name="Int. J. Syst. Evol. Microbiol.">
        <title>The Global Catalogue of Microorganisms (GCM) 10K type strain sequencing project: providing services to taxonomists for standard genome sequencing and annotation.</title>
        <authorList>
            <consortium name="The Broad Institute Genomics Platform"/>
            <consortium name="The Broad Institute Genome Sequencing Center for Infectious Disease"/>
            <person name="Wu L."/>
            <person name="Ma J."/>
        </authorList>
    </citation>
    <scope>NUCLEOTIDE SEQUENCE [LARGE SCALE GENOMIC DNA]</scope>
    <source>
        <strain evidence="2">JCM 16013</strain>
    </source>
</reference>
<organism evidence="1 2">
    <name type="scientific">Catenulispora subtropica</name>
    <dbReference type="NCBI Taxonomy" id="450798"/>
    <lineage>
        <taxon>Bacteria</taxon>
        <taxon>Bacillati</taxon>
        <taxon>Actinomycetota</taxon>
        <taxon>Actinomycetes</taxon>
        <taxon>Catenulisporales</taxon>
        <taxon>Catenulisporaceae</taxon>
        <taxon>Catenulispora</taxon>
    </lineage>
</organism>
<name>A0ABP5E450_9ACTN</name>
<sequence length="291" mass="32047">MTGMPAAQKYDLRHTDVRDVLDQVERILDLRLDPETMVRKRRTIGAASGTGTWVRIELRGVERMAGPVTGQGWGVEAALAITGVPRPHWFRGASWCGEPLRPNTVWRVDEIEYITDGQPLRADHGQFPAAETLPGAWWDALSKSLATLAATDTSRLATPDTQPVTAARIESEIREVFPEVGDLRTASWEWTTAHADLGWANLFGPRLWITDWEDWGRAPRGLDAANLWANSLGYPLLAAQVADHFEADLSSLTGQIMALWRTAQIASWGDTFASACGPAKVEAARIAREIA</sequence>
<comment type="caution">
    <text evidence="1">The sequence shown here is derived from an EMBL/GenBank/DDBJ whole genome shotgun (WGS) entry which is preliminary data.</text>
</comment>
<accession>A0ABP5E450</accession>
<protein>
    <recommendedName>
        <fullName evidence="3">Aminoglycoside phosphotransferase</fullName>
    </recommendedName>
</protein>
<evidence type="ECO:0000313" key="2">
    <source>
        <dbReference type="Proteomes" id="UP001499854"/>
    </source>
</evidence>
<dbReference type="EMBL" id="BAAAQM010000043">
    <property type="protein sequence ID" value="GAA1990551.1"/>
    <property type="molecule type" value="Genomic_DNA"/>
</dbReference>
<dbReference type="Proteomes" id="UP001499854">
    <property type="component" value="Unassembled WGS sequence"/>
</dbReference>
<evidence type="ECO:0008006" key="3">
    <source>
        <dbReference type="Google" id="ProtNLM"/>
    </source>
</evidence>
<keyword evidence="2" id="KW-1185">Reference proteome</keyword>
<gene>
    <name evidence="1" type="ORF">GCM10009838_62220</name>
</gene>